<evidence type="ECO:0000259" key="1">
    <source>
        <dbReference type="Pfam" id="PF03372"/>
    </source>
</evidence>
<dbReference type="InterPro" id="IPR036691">
    <property type="entry name" value="Endo/exonu/phosph_ase_sf"/>
</dbReference>
<name>A0A1V8M9V2_9GAMM</name>
<protein>
    <submittedName>
        <fullName evidence="2">Endonuclease</fullName>
    </submittedName>
</protein>
<dbReference type="Pfam" id="PF03372">
    <property type="entry name" value="Exo_endo_phos"/>
    <property type="match status" value="1"/>
</dbReference>
<evidence type="ECO:0000313" key="3">
    <source>
        <dbReference type="Proteomes" id="UP000191980"/>
    </source>
</evidence>
<organism evidence="2 3">
    <name type="scientific">Methyloprofundus sedimenti</name>
    <dbReference type="NCBI Taxonomy" id="1420851"/>
    <lineage>
        <taxon>Bacteria</taxon>
        <taxon>Pseudomonadati</taxon>
        <taxon>Pseudomonadota</taxon>
        <taxon>Gammaproteobacteria</taxon>
        <taxon>Methylococcales</taxon>
        <taxon>Methylococcaceae</taxon>
        <taxon>Methyloprofundus</taxon>
    </lineage>
</organism>
<evidence type="ECO:0000313" key="2">
    <source>
        <dbReference type="EMBL" id="OQK18371.1"/>
    </source>
</evidence>
<dbReference type="RefSeq" id="WP_080522973.1">
    <property type="nucleotide sequence ID" value="NZ_LPUF01000001.1"/>
</dbReference>
<dbReference type="OrthoDB" id="583592at2"/>
<dbReference type="STRING" id="1420851.AU255_11300"/>
<accession>A0A1V8M9V2</accession>
<sequence>MKVISWNCNGAFRKKFHLIEEMLDVDLMVIQECEDPAQSTKIYKEWAGEFCWQGRNKNKGIGIFSRSSFKLKKLDWNNNNLESFLPCRVNDSINLLAVWTKQANSPNFPYIGQLWKYIQLHKEKMKASPFLLVGDLNSNSRWHTWDCWWNHSDVVRELEEIDIHSLYHQYFNEVQGNESRPTLYHLHQFDKPYHVDYAFSSSTIFIKDENYINVGKADKWLAFSDHMPLIFNISD</sequence>
<dbReference type="EMBL" id="LPUF01000001">
    <property type="protein sequence ID" value="OQK18371.1"/>
    <property type="molecule type" value="Genomic_DNA"/>
</dbReference>
<proteinExistence type="predicted"/>
<dbReference type="SUPFAM" id="SSF56219">
    <property type="entry name" value="DNase I-like"/>
    <property type="match status" value="1"/>
</dbReference>
<feature type="domain" description="Endonuclease/exonuclease/phosphatase" evidence="1">
    <location>
        <begin position="4"/>
        <end position="226"/>
    </location>
</feature>
<dbReference type="Proteomes" id="UP000191980">
    <property type="component" value="Unassembled WGS sequence"/>
</dbReference>
<keyword evidence="2" id="KW-0378">Hydrolase</keyword>
<keyword evidence="3" id="KW-1185">Reference proteome</keyword>
<dbReference type="AlphaFoldDB" id="A0A1V8M9V2"/>
<keyword evidence="2" id="KW-0255">Endonuclease</keyword>
<comment type="caution">
    <text evidence="2">The sequence shown here is derived from an EMBL/GenBank/DDBJ whole genome shotgun (WGS) entry which is preliminary data.</text>
</comment>
<reference evidence="2 3" key="1">
    <citation type="submission" date="2015-12" db="EMBL/GenBank/DDBJ databases">
        <authorList>
            <person name="Shamseldin A."/>
            <person name="Moawad H."/>
            <person name="Abd El-Rahim W.M."/>
            <person name="Sadowsky M.J."/>
        </authorList>
    </citation>
    <scope>NUCLEOTIDE SEQUENCE [LARGE SCALE GENOMIC DNA]</scope>
    <source>
        <strain evidence="2 3">WF1</strain>
    </source>
</reference>
<dbReference type="InterPro" id="IPR005135">
    <property type="entry name" value="Endo/exonuclease/phosphatase"/>
</dbReference>
<dbReference type="GO" id="GO:0004519">
    <property type="term" value="F:endonuclease activity"/>
    <property type="evidence" value="ECO:0007669"/>
    <property type="project" value="UniProtKB-KW"/>
</dbReference>
<dbReference type="Gene3D" id="3.60.10.10">
    <property type="entry name" value="Endonuclease/exonuclease/phosphatase"/>
    <property type="match status" value="1"/>
</dbReference>
<gene>
    <name evidence="2" type="ORF">AU255_11300</name>
</gene>
<keyword evidence="2" id="KW-0540">Nuclease</keyword>